<evidence type="ECO:0000256" key="2">
    <source>
        <dbReference type="ARBA" id="ARBA00008929"/>
    </source>
</evidence>
<keyword evidence="3" id="KW-1003">Cell membrane</keyword>
<dbReference type="RefSeq" id="WP_150039731.1">
    <property type="nucleotide sequence ID" value="NZ_OW485601.1"/>
</dbReference>
<protein>
    <submittedName>
        <fullName evidence="8">Hydrogenase</fullName>
    </submittedName>
</protein>
<sequence>MTESISDLAIPPVIAPGETEAAVTDQISALALREGTWRWWWIGFALSVALLVQGIFAACWAFAQGIRVWGNDWPVMWGFPIINYVWWIGIASGGTFISAFFFLVRVEWRTSLSRIAETLTVFAAACAGLYPIFHLGRPWLFYWLFPYPNTMGLWPQFRSPLFWDFAAIFAYVTASVLFWYFGLLPDLATLRDRASRRGTQVFYGVLALGFRGSGREWGHYRAVYAVLAAIMAPMVVSVHSIVGLDFAGALTTGWHSTQFPPFFVFGAVHSGFAAVLFLVLPLRRLLGLEPFITGRHVDVLGRLLLTTALCVGYSYIMDAFFAFYRGEAAERLWFLDRVSGVHASVYWATLVLNVALPQMLWWRSLRASQPLLMLVSAGVIAGMWLERYGIVVTSPQHDHIPSAWGAYAATVWDWSLFTGTVGLFFTGFLLCVRLLPVISIFELRELVRGQR</sequence>
<dbReference type="Proteomes" id="UP000325255">
    <property type="component" value="Unassembled WGS sequence"/>
</dbReference>
<dbReference type="PANTHER" id="PTHR43044:SF2">
    <property type="entry name" value="POLYSULPHIDE REDUCTASE NRFD"/>
    <property type="match status" value="1"/>
</dbReference>
<feature type="transmembrane region" description="Helical" evidence="7">
    <location>
        <begin position="84"/>
        <end position="106"/>
    </location>
</feature>
<keyword evidence="6 7" id="KW-0472">Membrane</keyword>
<feature type="transmembrane region" description="Helical" evidence="7">
    <location>
        <begin position="39"/>
        <end position="64"/>
    </location>
</feature>
<dbReference type="AlphaFoldDB" id="A0A5M6IY84"/>
<feature type="transmembrane region" description="Helical" evidence="7">
    <location>
        <begin position="262"/>
        <end position="282"/>
    </location>
</feature>
<dbReference type="OrthoDB" id="9806499at2"/>
<dbReference type="EMBL" id="VWPK01000007">
    <property type="protein sequence ID" value="KAA5613241.1"/>
    <property type="molecule type" value="Genomic_DNA"/>
</dbReference>
<reference evidence="8 9" key="1">
    <citation type="submission" date="2019-09" db="EMBL/GenBank/DDBJ databases">
        <title>Genome sequence of Rhodovastum atsumiense, a diverse member of the Acetobacteraceae family of non-sulfur purple photosynthetic bacteria.</title>
        <authorList>
            <person name="Meyer T."/>
            <person name="Kyndt J."/>
        </authorList>
    </citation>
    <scope>NUCLEOTIDE SEQUENCE [LARGE SCALE GENOMIC DNA]</scope>
    <source>
        <strain evidence="8 9">DSM 21279</strain>
    </source>
</reference>
<evidence type="ECO:0000313" key="8">
    <source>
        <dbReference type="EMBL" id="KAA5613241.1"/>
    </source>
</evidence>
<feature type="transmembrane region" description="Helical" evidence="7">
    <location>
        <begin position="118"/>
        <end position="141"/>
    </location>
</feature>
<evidence type="ECO:0000256" key="3">
    <source>
        <dbReference type="ARBA" id="ARBA00022475"/>
    </source>
</evidence>
<gene>
    <name evidence="8" type="ORF">F1189_05980</name>
</gene>
<feature type="transmembrane region" description="Helical" evidence="7">
    <location>
        <begin position="303"/>
        <end position="324"/>
    </location>
</feature>
<dbReference type="GO" id="GO:0005886">
    <property type="term" value="C:plasma membrane"/>
    <property type="evidence" value="ECO:0007669"/>
    <property type="project" value="UniProtKB-SubCell"/>
</dbReference>
<accession>A0A5M6IY84</accession>
<keyword evidence="4 7" id="KW-0812">Transmembrane</keyword>
<feature type="transmembrane region" description="Helical" evidence="7">
    <location>
        <begin position="414"/>
        <end position="441"/>
    </location>
</feature>
<evidence type="ECO:0000256" key="7">
    <source>
        <dbReference type="SAM" id="Phobius"/>
    </source>
</evidence>
<proteinExistence type="inferred from homology"/>
<evidence type="ECO:0000256" key="1">
    <source>
        <dbReference type="ARBA" id="ARBA00004651"/>
    </source>
</evidence>
<comment type="similarity">
    <text evidence="2">Belongs to the NrfD family.</text>
</comment>
<evidence type="ECO:0000256" key="5">
    <source>
        <dbReference type="ARBA" id="ARBA00022989"/>
    </source>
</evidence>
<comment type="caution">
    <text evidence="8">The sequence shown here is derived from an EMBL/GenBank/DDBJ whole genome shotgun (WGS) entry which is preliminary data.</text>
</comment>
<keyword evidence="5 7" id="KW-1133">Transmembrane helix</keyword>
<evidence type="ECO:0000256" key="4">
    <source>
        <dbReference type="ARBA" id="ARBA00022692"/>
    </source>
</evidence>
<evidence type="ECO:0000256" key="6">
    <source>
        <dbReference type="ARBA" id="ARBA00023136"/>
    </source>
</evidence>
<comment type="subcellular location">
    <subcellularLocation>
        <location evidence="1">Cell membrane</location>
        <topology evidence="1">Multi-pass membrane protein</topology>
    </subcellularLocation>
</comment>
<keyword evidence="9" id="KW-1185">Reference proteome</keyword>
<dbReference type="PANTHER" id="PTHR43044">
    <property type="match status" value="1"/>
</dbReference>
<evidence type="ECO:0000313" key="9">
    <source>
        <dbReference type="Proteomes" id="UP000325255"/>
    </source>
</evidence>
<feature type="transmembrane region" description="Helical" evidence="7">
    <location>
        <begin position="222"/>
        <end position="242"/>
    </location>
</feature>
<dbReference type="Pfam" id="PF03916">
    <property type="entry name" value="NrfD"/>
    <property type="match status" value="1"/>
</dbReference>
<name>A0A5M6IY84_9PROT</name>
<organism evidence="8 9">
    <name type="scientific">Rhodovastum atsumiense</name>
    <dbReference type="NCBI Taxonomy" id="504468"/>
    <lineage>
        <taxon>Bacteria</taxon>
        <taxon>Pseudomonadati</taxon>
        <taxon>Pseudomonadota</taxon>
        <taxon>Alphaproteobacteria</taxon>
        <taxon>Acetobacterales</taxon>
        <taxon>Acetobacteraceae</taxon>
        <taxon>Rhodovastum</taxon>
    </lineage>
</organism>
<feature type="transmembrane region" description="Helical" evidence="7">
    <location>
        <begin position="371"/>
        <end position="394"/>
    </location>
</feature>
<dbReference type="InterPro" id="IPR005614">
    <property type="entry name" value="NrfD-like"/>
</dbReference>
<feature type="transmembrane region" description="Helical" evidence="7">
    <location>
        <begin position="344"/>
        <end position="362"/>
    </location>
</feature>
<feature type="transmembrane region" description="Helical" evidence="7">
    <location>
        <begin position="161"/>
        <end position="183"/>
    </location>
</feature>